<dbReference type="AlphaFoldDB" id="A0A7R7HYQ0"/>
<accession>A0A7R7HYQ0</accession>
<reference evidence="2 3" key="1">
    <citation type="submission" date="2020-08" db="EMBL/GenBank/DDBJ databases">
        <title>Whole genome shotgun sequence of Actinocatenispora thailandica NBRC 105041.</title>
        <authorList>
            <person name="Komaki H."/>
            <person name="Tamura T."/>
        </authorList>
    </citation>
    <scope>NUCLEOTIDE SEQUENCE [LARGE SCALE GENOMIC DNA]</scope>
    <source>
        <strain evidence="2 3">NBRC 105041</strain>
    </source>
</reference>
<feature type="domain" description="N-acetyltransferase" evidence="1">
    <location>
        <begin position="73"/>
        <end position="205"/>
    </location>
</feature>
<dbReference type="InterPro" id="IPR052523">
    <property type="entry name" value="Trichothecene_AcTrans"/>
</dbReference>
<gene>
    <name evidence="2" type="ORF">Athai_48410</name>
</gene>
<dbReference type="PANTHER" id="PTHR42791:SF1">
    <property type="entry name" value="N-ACETYLTRANSFERASE DOMAIN-CONTAINING PROTEIN"/>
    <property type="match status" value="1"/>
</dbReference>
<dbReference type="CDD" id="cd04301">
    <property type="entry name" value="NAT_SF"/>
    <property type="match status" value="1"/>
</dbReference>
<dbReference type="InterPro" id="IPR000182">
    <property type="entry name" value="GNAT_dom"/>
</dbReference>
<sequence>MGDMATGQHSVRRVRRGEVGAAAATLARAFDDDPVMRWMFGDEQILRVGLPRMFGTMIRRFHLHHGATELVAGAGGPLGVATWDPPGRWRTPWWRTMWAVPSLLRAMPGRVAAAQAIVTAIETVHPSEPHWYLAYLGTDPSAQRQGIGGRLLRSRLAVCDAEAAPAYLESSNEANVPYYRSFGFEVTREIAVPDGGPTLWAMWRPPAAR</sequence>
<dbReference type="Gene3D" id="3.40.630.30">
    <property type="match status" value="1"/>
</dbReference>
<proteinExistence type="predicted"/>
<evidence type="ECO:0000313" key="2">
    <source>
        <dbReference type="EMBL" id="BCJ37338.1"/>
    </source>
</evidence>
<dbReference type="KEGG" id="atl:Athai_48410"/>
<dbReference type="SUPFAM" id="SSF55729">
    <property type="entry name" value="Acyl-CoA N-acyltransferases (Nat)"/>
    <property type="match status" value="1"/>
</dbReference>
<dbReference type="PROSITE" id="PS51186">
    <property type="entry name" value="GNAT"/>
    <property type="match status" value="1"/>
</dbReference>
<dbReference type="PANTHER" id="PTHR42791">
    <property type="entry name" value="GNAT FAMILY ACETYLTRANSFERASE"/>
    <property type="match status" value="1"/>
</dbReference>
<dbReference type="EMBL" id="AP023355">
    <property type="protein sequence ID" value="BCJ37338.1"/>
    <property type="molecule type" value="Genomic_DNA"/>
</dbReference>
<dbReference type="Proteomes" id="UP000611640">
    <property type="component" value="Chromosome"/>
</dbReference>
<dbReference type="GO" id="GO:0016747">
    <property type="term" value="F:acyltransferase activity, transferring groups other than amino-acyl groups"/>
    <property type="evidence" value="ECO:0007669"/>
    <property type="project" value="InterPro"/>
</dbReference>
<name>A0A7R7HYQ0_9ACTN</name>
<organism evidence="2 3">
    <name type="scientific">Actinocatenispora thailandica</name>
    <dbReference type="NCBI Taxonomy" id="227318"/>
    <lineage>
        <taxon>Bacteria</taxon>
        <taxon>Bacillati</taxon>
        <taxon>Actinomycetota</taxon>
        <taxon>Actinomycetes</taxon>
        <taxon>Micromonosporales</taxon>
        <taxon>Micromonosporaceae</taxon>
        <taxon>Actinocatenispora</taxon>
    </lineage>
</organism>
<evidence type="ECO:0000313" key="3">
    <source>
        <dbReference type="Proteomes" id="UP000611640"/>
    </source>
</evidence>
<dbReference type="InterPro" id="IPR016181">
    <property type="entry name" value="Acyl_CoA_acyltransferase"/>
</dbReference>
<keyword evidence="3" id="KW-1185">Reference proteome</keyword>
<protein>
    <submittedName>
        <fullName evidence="2">GCN5-like N-acetyltransferase</fullName>
    </submittedName>
</protein>
<evidence type="ECO:0000259" key="1">
    <source>
        <dbReference type="PROSITE" id="PS51186"/>
    </source>
</evidence>
<dbReference type="Pfam" id="PF00583">
    <property type="entry name" value="Acetyltransf_1"/>
    <property type="match status" value="1"/>
</dbReference>